<dbReference type="AlphaFoldDB" id="A0A1E5UGB9"/>
<evidence type="ECO:0000259" key="4">
    <source>
        <dbReference type="Pfam" id="PF16371"/>
    </source>
</evidence>
<name>A0A1E5UGB9_9FLAO</name>
<feature type="signal peptide" evidence="1">
    <location>
        <begin position="1"/>
        <end position="17"/>
    </location>
</feature>
<dbReference type="PANTHER" id="PTHR43143:SF6">
    <property type="entry name" value="BLL3016 PROTEIN"/>
    <property type="match status" value="1"/>
</dbReference>
<sequence>MKQSFLMLFLCAAFSFAQQQATGYVFEDANKNGIKDRKEKGIANVSVSNGVEVVKTDETGKYALPVENDNIIFVIKPANYATPKSNMQLPQFYYIHKPEGSPKDMKYAGVKPTGKLPKEINFPLYVQKENTQFKVLVFGDPQPYDEKEIDYFRRGIINEVKNNKKDAVFGISLGDLVGDDLSLHPLYIDAVKEIGLPWYNVMGNHDMNYEAKEDKLSDETFEANFGPNNYAFNYGNVHFIVLDDILYPDPRDGKSYWGGFRKDQLDFVENDLKNVNPNQLVVFSFHIQLTPENDGDKHFRMEDRKRLFEILKPFQNVLMMSAHTHKQTQLFYGKKEGWEGIKPIHEFNAGTTSGDWYSGTVDELGVPKSVMRDGTERGYSFVSFNDNQYEITYKVAGKPEDYQINLWVPKVVPFKTKNAARIVANFFMGSKQDKVEYRIDNGEWKEMDYTESIDPDYTNDVLKWDTTQELFTGRRPSNPEASKHIWTAPFSRKLELGTHEVEVRAKDRYGKTYTTKSTFEVKNSTLIP</sequence>
<evidence type="ECO:0000313" key="5">
    <source>
        <dbReference type="EMBL" id="OEL11858.1"/>
    </source>
</evidence>
<evidence type="ECO:0000313" key="6">
    <source>
        <dbReference type="Proteomes" id="UP000095601"/>
    </source>
</evidence>
<evidence type="ECO:0000259" key="3">
    <source>
        <dbReference type="Pfam" id="PF16370"/>
    </source>
</evidence>
<dbReference type="RefSeq" id="WP_069797272.1">
    <property type="nucleotide sequence ID" value="NZ_CP034157.1"/>
</dbReference>
<protein>
    <submittedName>
        <fullName evidence="5">Calcineurin-like phosphoesterase family protein</fullName>
    </submittedName>
</protein>
<dbReference type="Gene3D" id="3.60.21.10">
    <property type="match status" value="1"/>
</dbReference>
<comment type="caution">
    <text evidence="5">The sequence shown here is derived from an EMBL/GenBank/DDBJ whole genome shotgun (WGS) entry which is preliminary data.</text>
</comment>
<feature type="domain" description="Calcineurin-like phosphoesterase N-terminal" evidence="4">
    <location>
        <begin position="37"/>
        <end position="100"/>
    </location>
</feature>
<dbReference type="Gene3D" id="2.60.40.10">
    <property type="entry name" value="Immunoglobulins"/>
    <property type="match status" value="1"/>
</dbReference>
<keyword evidence="1" id="KW-0732">Signal</keyword>
<dbReference type="Proteomes" id="UP000095601">
    <property type="component" value="Unassembled WGS sequence"/>
</dbReference>
<dbReference type="InterPro" id="IPR029052">
    <property type="entry name" value="Metallo-depent_PP-like"/>
</dbReference>
<dbReference type="InterPro" id="IPR032285">
    <property type="entry name" value="Metallophos_N"/>
</dbReference>
<evidence type="ECO:0000259" key="2">
    <source>
        <dbReference type="Pfam" id="PF00149"/>
    </source>
</evidence>
<feature type="domain" description="Calcineurin-like phosphoesterase" evidence="2">
    <location>
        <begin position="133"/>
        <end position="326"/>
    </location>
</feature>
<accession>A0A1E5UGB9</accession>
<dbReference type="STRING" id="237258.SAMN04489756_11712"/>
<organism evidence="5 6">
    <name type="scientific">Cloacibacterium normanense</name>
    <dbReference type="NCBI Taxonomy" id="237258"/>
    <lineage>
        <taxon>Bacteria</taxon>
        <taxon>Pseudomonadati</taxon>
        <taxon>Bacteroidota</taxon>
        <taxon>Flavobacteriia</taxon>
        <taxon>Flavobacteriales</taxon>
        <taxon>Weeksellaceae</taxon>
    </lineage>
</organism>
<keyword evidence="6" id="KW-1185">Reference proteome</keyword>
<dbReference type="OrthoDB" id="1776264at2"/>
<dbReference type="EMBL" id="MKGI01000014">
    <property type="protein sequence ID" value="OEL11858.1"/>
    <property type="molecule type" value="Genomic_DNA"/>
</dbReference>
<dbReference type="InterPro" id="IPR004843">
    <property type="entry name" value="Calcineurin-like_PHP"/>
</dbReference>
<dbReference type="Pfam" id="PF00149">
    <property type="entry name" value="Metallophos"/>
    <property type="match status" value="1"/>
</dbReference>
<dbReference type="PATRIC" id="fig|237258.4.peg.1570"/>
<feature type="chain" id="PRO_5009186941" evidence="1">
    <location>
        <begin position="18"/>
        <end position="528"/>
    </location>
</feature>
<dbReference type="InterPro" id="IPR032288">
    <property type="entry name" value="Metallophos_C"/>
</dbReference>
<dbReference type="Pfam" id="PF16371">
    <property type="entry name" value="MetallophosN"/>
    <property type="match status" value="1"/>
</dbReference>
<dbReference type="GO" id="GO:0016787">
    <property type="term" value="F:hydrolase activity"/>
    <property type="evidence" value="ECO:0007669"/>
    <property type="project" value="InterPro"/>
</dbReference>
<dbReference type="InterPro" id="IPR051918">
    <property type="entry name" value="STPP_CPPED1"/>
</dbReference>
<proteinExistence type="predicted"/>
<dbReference type="SUPFAM" id="SSF56300">
    <property type="entry name" value="Metallo-dependent phosphatases"/>
    <property type="match status" value="1"/>
</dbReference>
<dbReference type="PANTHER" id="PTHR43143">
    <property type="entry name" value="METALLOPHOSPHOESTERASE, CALCINEURIN SUPERFAMILY"/>
    <property type="match status" value="1"/>
</dbReference>
<dbReference type="InterPro" id="IPR013783">
    <property type="entry name" value="Ig-like_fold"/>
</dbReference>
<dbReference type="Pfam" id="PF16370">
    <property type="entry name" value="MetallophosC"/>
    <property type="match status" value="1"/>
</dbReference>
<reference evidence="5 6" key="1">
    <citation type="submission" date="2016-09" db="EMBL/GenBank/DDBJ databases">
        <authorList>
            <person name="Capua I."/>
            <person name="De Benedictis P."/>
            <person name="Joannis T."/>
            <person name="Lombin L.H."/>
            <person name="Cattoli G."/>
        </authorList>
    </citation>
    <scope>NUCLEOTIDE SEQUENCE [LARGE SCALE GENOMIC DNA]</scope>
    <source>
        <strain evidence="5 6">NRS-1</strain>
    </source>
</reference>
<evidence type="ECO:0000256" key="1">
    <source>
        <dbReference type="SAM" id="SignalP"/>
    </source>
</evidence>
<feature type="domain" description="Calcineurin-like phosphoesterase C-terminal" evidence="3">
    <location>
        <begin position="346"/>
        <end position="513"/>
    </location>
</feature>
<gene>
    <name evidence="5" type="ORF">BHF72_1616</name>
</gene>
<dbReference type="KEGG" id="cnr:EB819_03035"/>